<feature type="transmembrane region" description="Helical" evidence="13">
    <location>
        <begin position="118"/>
        <end position="134"/>
    </location>
</feature>
<reference evidence="14 15" key="1">
    <citation type="journal article" date="2018" name="Front. Microbiol.">
        <title>Genomic and genetic insights into a cosmopolitan fungus, Paecilomyces variotii (Eurotiales).</title>
        <authorList>
            <person name="Urquhart A.S."/>
            <person name="Mondo S.J."/>
            <person name="Makela M.R."/>
            <person name="Hane J.K."/>
            <person name="Wiebenga A."/>
            <person name="He G."/>
            <person name="Mihaltcheva S."/>
            <person name="Pangilinan J."/>
            <person name="Lipzen A."/>
            <person name="Barry K."/>
            <person name="de Vries R.P."/>
            <person name="Grigoriev I.V."/>
            <person name="Idnurm A."/>
        </authorList>
    </citation>
    <scope>NUCLEOTIDE SEQUENCE [LARGE SCALE GENOMIC DNA]</scope>
    <source>
        <strain evidence="14 15">CBS 101075</strain>
    </source>
</reference>
<name>A0A443HI27_BYSSP</name>
<comment type="subcellular location">
    <subcellularLocation>
        <location evidence="1">Endoplasmic reticulum membrane</location>
        <topology evidence="1">Multi-pass membrane protein</topology>
    </subcellularLocation>
</comment>
<keyword evidence="12" id="KW-0753">Steroid metabolism</keyword>
<evidence type="ECO:0000256" key="1">
    <source>
        <dbReference type="ARBA" id="ARBA00004477"/>
    </source>
</evidence>
<feature type="transmembrane region" description="Helical" evidence="13">
    <location>
        <begin position="90"/>
        <end position="112"/>
    </location>
</feature>
<evidence type="ECO:0000256" key="2">
    <source>
        <dbReference type="ARBA" id="ARBA00005377"/>
    </source>
</evidence>
<dbReference type="Pfam" id="PF03694">
    <property type="entry name" value="Erg28"/>
    <property type="match status" value="1"/>
</dbReference>
<evidence type="ECO:0000256" key="9">
    <source>
        <dbReference type="ARBA" id="ARBA00023098"/>
    </source>
</evidence>
<keyword evidence="3" id="KW-0444">Lipid biosynthesis</keyword>
<keyword evidence="6" id="KW-0752">Steroid biosynthesis</keyword>
<keyword evidence="15" id="KW-1185">Reference proteome</keyword>
<keyword evidence="9" id="KW-0443">Lipid metabolism</keyword>
<keyword evidence="7 13" id="KW-1133">Transmembrane helix</keyword>
<keyword evidence="5" id="KW-0256">Endoplasmic reticulum</keyword>
<proteinExistence type="inferred from homology"/>
<dbReference type="InterPro" id="IPR005352">
    <property type="entry name" value="Erg28"/>
</dbReference>
<dbReference type="GO" id="GO:0005789">
    <property type="term" value="C:endoplasmic reticulum membrane"/>
    <property type="evidence" value="ECO:0007669"/>
    <property type="project" value="UniProtKB-SubCell"/>
</dbReference>
<evidence type="ECO:0000256" key="6">
    <source>
        <dbReference type="ARBA" id="ARBA00022955"/>
    </source>
</evidence>
<dbReference type="GO" id="GO:0030674">
    <property type="term" value="F:protein-macromolecule adaptor activity"/>
    <property type="evidence" value="ECO:0007669"/>
    <property type="project" value="TreeGrafter"/>
</dbReference>
<evidence type="ECO:0000256" key="4">
    <source>
        <dbReference type="ARBA" id="ARBA00022692"/>
    </source>
</evidence>
<comment type="caution">
    <text evidence="14">The sequence shown here is derived from an EMBL/GenBank/DDBJ whole genome shotgun (WGS) entry which is preliminary data.</text>
</comment>
<keyword evidence="8" id="KW-0756">Sterol biosynthesis</keyword>
<dbReference type="STRING" id="264951.A0A443HI27"/>
<protein>
    <submittedName>
        <fullName evidence="14">Putative ergosterol biosynthesis protein Erg28</fullName>
    </submittedName>
</protein>
<dbReference type="VEuPathDB" id="FungiDB:C8Q69DRAFT_448533"/>
<dbReference type="AlphaFoldDB" id="A0A443HI27"/>
<accession>A0A443HI27</accession>
<evidence type="ECO:0000256" key="3">
    <source>
        <dbReference type="ARBA" id="ARBA00022516"/>
    </source>
</evidence>
<keyword evidence="4 13" id="KW-0812">Transmembrane</keyword>
<dbReference type="EMBL" id="RCNU01000020">
    <property type="protein sequence ID" value="RWQ91491.1"/>
    <property type="molecule type" value="Genomic_DNA"/>
</dbReference>
<evidence type="ECO:0000313" key="14">
    <source>
        <dbReference type="EMBL" id="RWQ91491.1"/>
    </source>
</evidence>
<dbReference type="RefSeq" id="XP_028481136.1">
    <property type="nucleotide sequence ID" value="XM_028629296.1"/>
</dbReference>
<gene>
    <name evidence="14" type="ORF">C8Q69DRAFT_448533</name>
</gene>
<evidence type="ECO:0000256" key="7">
    <source>
        <dbReference type="ARBA" id="ARBA00022989"/>
    </source>
</evidence>
<dbReference type="PANTHER" id="PTHR15451:SF19">
    <property type="entry name" value="ERGOSTEROL BIOSYNTHETIC PROTEIN 28 HOMOLOG"/>
    <property type="match status" value="1"/>
</dbReference>
<dbReference type="Proteomes" id="UP000283841">
    <property type="component" value="Unassembled WGS sequence"/>
</dbReference>
<evidence type="ECO:0000256" key="12">
    <source>
        <dbReference type="ARBA" id="ARBA00023221"/>
    </source>
</evidence>
<evidence type="ECO:0000313" key="15">
    <source>
        <dbReference type="Proteomes" id="UP000283841"/>
    </source>
</evidence>
<dbReference type="GO" id="GO:0016126">
    <property type="term" value="P:sterol biosynthetic process"/>
    <property type="evidence" value="ECO:0007669"/>
    <property type="project" value="UniProtKB-KW"/>
</dbReference>
<dbReference type="PANTHER" id="PTHR15451">
    <property type="entry name" value="ERGOSTEROL BIOSYNTHETIC PROTEIN 28-RELATED"/>
    <property type="match status" value="1"/>
</dbReference>
<keyword evidence="10 13" id="KW-0472">Membrane</keyword>
<dbReference type="GeneID" id="39598573"/>
<evidence type="ECO:0000256" key="13">
    <source>
        <dbReference type="SAM" id="Phobius"/>
    </source>
</evidence>
<evidence type="ECO:0000256" key="5">
    <source>
        <dbReference type="ARBA" id="ARBA00022824"/>
    </source>
</evidence>
<evidence type="ECO:0000256" key="10">
    <source>
        <dbReference type="ARBA" id="ARBA00023136"/>
    </source>
</evidence>
<organism evidence="14 15">
    <name type="scientific">Byssochlamys spectabilis</name>
    <name type="common">Paecilomyces variotii</name>
    <dbReference type="NCBI Taxonomy" id="264951"/>
    <lineage>
        <taxon>Eukaryota</taxon>
        <taxon>Fungi</taxon>
        <taxon>Dikarya</taxon>
        <taxon>Ascomycota</taxon>
        <taxon>Pezizomycotina</taxon>
        <taxon>Eurotiomycetes</taxon>
        <taxon>Eurotiomycetidae</taxon>
        <taxon>Eurotiales</taxon>
        <taxon>Thermoascaceae</taxon>
        <taxon>Paecilomyces</taxon>
    </lineage>
</organism>
<evidence type="ECO:0000256" key="11">
    <source>
        <dbReference type="ARBA" id="ARBA00023166"/>
    </source>
</evidence>
<evidence type="ECO:0000256" key="8">
    <source>
        <dbReference type="ARBA" id="ARBA00023011"/>
    </source>
</evidence>
<sequence length="142" mass="15758">MESLLAYLPPHAGFLPKWLFLVSIISTANSVSSYVDPDYARQLYAGSPSTGNVSPVNPLSGRTFGTWTLLSSVVRMYAAYYVNSPIAYDLALWTYGIALFHFISEWLVYGSAQPKGRFVGPLIVASSTVAWMFTQRSWYLAL</sequence>
<comment type="similarity">
    <text evidence="2">Belongs to the ERG28 family.</text>
</comment>
<keyword evidence="11" id="KW-1207">Sterol metabolism</keyword>